<sequence length="50" mass="5923">MSPPLIRACKTIKKVEQVEWLVLLVLYITASKLVYFYIHLTLHIHITWIS</sequence>
<feature type="transmembrane region" description="Helical" evidence="1">
    <location>
        <begin position="20"/>
        <end position="38"/>
    </location>
</feature>
<keyword evidence="1" id="KW-0472">Membrane</keyword>
<comment type="caution">
    <text evidence="2">The sequence shown here is derived from an EMBL/GenBank/DDBJ whole genome shotgun (WGS) entry which is preliminary data.</text>
</comment>
<organism evidence="2 3">
    <name type="scientific">Helianthus annuus</name>
    <name type="common">Common sunflower</name>
    <dbReference type="NCBI Taxonomy" id="4232"/>
    <lineage>
        <taxon>Eukaryota</taxon>
        <taxon>Viridiplantae</taxon>
        <taxon>Streptophyta</taxon>
        <taxon>Embryophyta</taxon>
        <taxon>Tracheophyta</taxon>
        <taxon>Spermatophyta</taxon>
        <taxon>Magnoliopsida</taxon>
        <taxon>eudicotyledons</taxon>
        <taxon>Gunneridae</taxon>
        <taxon>Pentapetalae</taxon>
        <taxon>asterids</taxon>
        <taxon>campanulids</taxon>
        <taxon>Asterales</taxon>
        <taxon>Asteraceae</taxon>
        <taxon>Asteroideae</taxon>
        <taxon>Heliantheae alliance</taxon>
        <taxon>Heliantheae</taxon>
        <taxon>Helianthus</taxon>
    </lineage>
</organism>
<proteinExistence type="predicted"/>
<keyword evidence="1" id="KW-0812">Transmembrane</keyword>
<gene>
    <name evidence="2" type="ORF">HanXRQr2_Chr11g0495811</name>
</gene>
<reference evidence="2" key="2">
    <citation type="submission" date="2020-06" db="EMBL/GenBank/DDBJ databases">
        <title>Helianthus annuus Genome sequencing and assembly Release 2.</title>
        <authorList>
            <person name="Gouzy J."/>
            <person name="Langlade N."/>
            <person name="Munos S."/>
        </authorList>
    </citation>
    <scope>NUCLEOTIDE SEQUENCE</scope>
    <source>
        <tissue evidence="2">Leaves</tissue>
    </source>
</reference>
<keyword evidence="1" id="KW-1133">Transmembrane helix</keyword>
<evidence type="ECO:0000313" key="3">
    <source>
        <dbReference type="Proteomes" id="UP000215914"/>
    </source>
</evidence>
<dbReference type="AlphaFoldDB" id="A0A9K3HPR8"/>
<accession>A0A9K3HPR8</accession>
<protein>
    <submittedName>
        <fullName evidence="2">Uncharacterized protein</fullName>
    </submittedName>
</protein>
<dbReference type="EMBL" id="MNCJ02000326">
    <property type="protein sequence ID" value="KAF5782433.1"/>
    <property type="molecule type" value="Genomic_DNA"/>
</dbReference>
<evidence type="ECO:0000313" key="2">
    <source>
        <dbReference type="EMBL" id="KAF5782433.1"/>
    </source>
</evidence>
<dbReference type="Gramene" id="mRNA:HanXRQr2_Chr11g0495811">
    <property type="protein sequence ID" value="CDS:HanXRQr2_Chr11g0495811.1"/>
    <property type="gene ID" value="HanXRQr2_Chr11g0495811"/>
</dbReference>
<evidence type="ECO:0000256" key="1">
    <source>
        <dbReference type="SAM" id="Phobius"/>
    </source>
</evidence>
<keyword evidence="3" id="KW-1185">Reference proteome</keyword>
<dbReference type="Proteomes" id="UP000215914">
    <property type="component" value="Unassembled WGS sequence"/>
</dbReference>
<name>A0A9K3HPR8_HELAN</name>
<reference evidence="2" key="1">
    <citation type="journal article" date="2017" name="Nature">
        <title>The sunflower genome provides insights into oil metabolism, flowering and Asterid evolution.</title>
        <authorList>
            <person name="Badouin H."/>
            <person name="Gouzy J."/>
            <person name="Grassa C.J."/>
            <person name="Murat F."/>
            <person name="Staton S.E."/>
            <person name="Cottret L."/>
            <person name="Lelandais-Briere C."/>
            <person name="Owens G.L."/>
            <person name="Carrere S."/>
            <person name="Mayjonade B."/>
            <person name="Legrand L."/>
            <person name="Gill N."/>
            <person name="Kane N.C."/>
            <person name="Bowers J.E."/>
            <person name="Hubner S."/>
            <person name="Bellec A."/>
            <person name="Berard A."/>
            <person name="Berges H."/>
            <person name="Blanchet N."/>
            <person name="Boniface M.C."/>
            <person name="Brunel D."/>
            <person name="Catrice O."/>
            <person name="Chaidir N."/>
            <person name="Claudel C."/>
            <person name="Donnadieu C."/>
            <person name="Faraut T."/>
            <person name="Fievet G."/>
            <person name="Helmstetter N."/>
            <person name="King M."/>
            <person name="Knapp S.J."/>
            <person name="Lai Z."/>
            <person name="Le Paslier M.C."/>
            <person name="Lippi Y."/>
            <person name="Lorenzon L."/>
            <person name="Mandel J.R."/>
            <person name="Marage G."/>
            <person name="Marchand G."/>
            <person name="Marquand E."/>
            <person name="Bret-Mestries E."/>
            <person name="Morien E."/>
            <person name="Nambeesan S."/>
            <person name="Nguyen T."/>
            <person name="Pegot-Espagnet P."/>
            <person name="Pouilly N."/>
            <person name="Raftis F."/>
            <person name="Sallet E."/>
            <person name="Schiex T."/>
            <person name="Thomas J."/>
            <person name="Vandecasteele C."/>
            <person name="Vares D."/>
            <person name="Vear F."/>
            <person name="Vautrin S."/>
            <person name="Crespi M."/>
            <person name="Mangin B."/>
            <person name="Burke J.M."/>
            <person name="Salse J."/>
            <person name="Munos S."/>
            <person name="Vincourt P."/>
            <person name="Rieseberg L.H."/>
            <person name="Langlade N.B."/>
        </authorList>
    </citation>
    <scope>NUCLEOTIDE SEQUENCE</scope>
    <source>
        <tissue evidence="2">Leaves</tissue>
    </source>
</reference>